<dbReference type="AlphaFoldDB" id="A0A5S3XV39"/>
<dbReference type="RefSeq" id="WP_138595360.1">
    <property type="nucleotide sequence ID" value="NZ_PNCK01000018.1"/>
</dbReference>
<dbReference type="EMBL" id="PNCL01000016">
    <property type="protein sequence ID" value="TMP61525.1"/>
    <property type="molecule type" value="Genomic_DNA"/>
</dbReference>
<dbReference type="Pfam" id="PF13642">
    <property type="entry name" value="DUF4144"/>
    <property type="match status" value="1"/>
</dbReference>
<gene>
    <name evidence="2" type="ORF">CWB96_04390</name>
    <name evidence="1" type="ORF">CWB97_04620</name>
</gene>
<evidence type="ECO:0000313" key="1">
    <source>
        <dbReference type="EMBL" id="TMP45093.1"/>
    </source>
</evidence>
<evidence type="ECO:0000313" key="3">
    <source>
        <dbReference type="Proteomes" id="UP000305730"/>
    </source>
</evidence>
<accession>A0A5S3XV39</accession>
<protein>
    <submittedName>
        <fullName evidence="2">Uncharacterized protein</fullName>
    </submittedName>
</protein>
<reference evidence="2 4" key="1">
    <citation type="submission" date="2017-12" db="EMBL/GenBank/DDBJ databases">
        <authorList>
            <person name="Paulsen S."/>
            <person name="Gram L.K."/>
        </authorList>
    </citation>
    <scope>NUCLEOTIDE SEQUENCE [LARGE SCALE GENOMIC DNA]</scope>
    <source>
        <strain evidence="2 4">S2231</strain>
        <strain evidence="1">S2233</strain>
    </source>
</reference>
<evidence type="ECO:0000313" key="2">
    <source>
        <dbReference type="EMBL" id="TMP61525.1"/>
    </source>
</evidence>
<dbReference type="InterPro" id="IPR025284">
    <property type="entry name" value="DUF4144"/>
</dbReference>
<reference evidence="2" key="3">
    <citation type="submission" date="2019-09" db="EMBL/GenBank/DDBJ databases">
        <title>Co-occurence of chitin degradation, pigmentation and bioactivity in marine Pseudoalteromonas.</title>
        <authorList>
            <person name="Sonnenschein E.C."/>
            <person name="Bech P.K."/>
        </authorList>
    </citation>
    <scope>NUCLEOTIDE SEQUENCE</scope>
    <source>
        <strain evidence="2">S2231</strain>
    </source>
</reference>
<organism evidence="2 4">
    <name type="scientific">Pseudoalteromonas citrea</name>
    <dbReference type="NCBI Taxonomy" id="43655"/>
    <lineage>
        <taxon>Bacteria</taxon>
        <taxon>Pseudomonadati</taxon>
        <taxon>Pseudomonadota</taxon>
        <taxon>Gammaproteobacteria</taxon>
        <taxon>Alteromonadales</taxon>
        <taxon>Pseudoalteromonadaceae</taxon>
        <taxon>Pseudoalteromonas</taxon>
    </lineage>
</organism>
<dbReference type="OrthoDB" id="6310115at2"/>
<comment type="caution">
    <text evidence="2">The sequence shown here is derived from an EMBL/GenBank/DDBJ whole genome shotgun (WGS) entry which is preliminary data.</text>
</comment>
<sequence length="100" mass="11244">MTIKHYPLLLIIQGDIEYIENQSMLDASLYSIDKKEFNEIFVIYNNGESHALSSPAPIKICLTELTKLVQQSLVDDGQCCVGKIEITDVCQAFYLLQDSA</sequence>
<dbReference type="Proteomes" id="UP000307706">
    <property type="component" value="Unassembled WGS sequence"/>
</dbReference>
<proteinExistence type="predicted"/>
<reference evidence="3 4" key="2">
    <citation type="submission" date="2019-06" db="EMBL/GenBank/DDBJ databases">
        <title>Co-occurence of chitin degradation, pigmentation and bioactivity in marine Pseudoalteromonas.</title>
        <authorList>
            <person name="Sonnenschein E.C."/>
            <person name="Bech P.K."/>
        </authorList>
    </citation>
    <scope>NUCLEOTIDE SEQUENCE [LARGE SCALE GENOMIC DNA]</scope>
    <source>
        <strain evidence="4">S2231</strain>
        <strain evidence="1 3">S2233</strain>
    </source>
</reference>
<keyword evidence="3" id="KW-1185">Reference proteome</keyword>
<evidence type="ECO:0000313" key="4">
    <source>
        <dbReference type="Proteomes" id="UP000307706"/>
    </source>
</evidence>
<dbReference type="EMBL" id="PNCK01000018">
    <property type="protein sequence ID" value="TMP45093.1"/>
    <property type="molecule type" value="Genomic_DNA"/>
</dbReference>
<name>A0A5S3XV39_9GAMM</name>
<dbReference type="Proteomes" id="UP000305730">
    <property type="component" value="Unassembled WGS sequence"/>
</dbReference>